<dbReference type="RefSeq" id="WP_191278353.1">
    <property type="nucleotide sequence ID" value="NZ_MSSV01000018.1"/>
</dbReference>
<proteinExistence type="predicted"/>
<dbReference type="Proteomes" id="UP000249115">
    <property type="component" value="Unassembled WGS sequence"/>
</dbReference>
<sequence length="95" mass="10540">MLLCLWRISIKSESIHPKREYLDDSLKEGHGIVTGDFLGNGTVQIVAGCRTPNEAGDIGIKLYELINENYTEFKAHWIDQNGMATECQTAADLNG</sequence>
<protein>
    <submittedName>
        <fullName evidence="1">Uncharacterized protein</fullName>
    </submittedName>
</protein>
<name>A0A2W7REZ3_9BACT</name>
<dbReference type="AlphaFoldDB" id="A0A2W7REZ3"/>
<comment type="caution">
    <text evidence="1">The sequence shown here is derived from an EMBL/GenBank/DDBJ whole genome shotgun (WGS) entry which is preliminary data.</text>
</comment>
<reference evidence="1 2" key="1">
    <citation type="submission" date="2018-06" db="EMBL/GenBank/DDBJ databases">
        <title>Genomic Encyclopedia of Archaeal and Bacterial Type Strains, Phase II (KMG-II): from individual species to whole genera.</title>
        <authorList>
            <person name="Goeker M."/>
        </authorList>
    </citation>
    <scope>NUCLEOTIDE SEQUENCE [LARGE SCALE GENOMIC DNA]</scope>
    <source>
        <strain evidence="1 2">DSM 22686</strain>
    </source>
</reference>
<evidence type="ECO:0000313" key="2">
    <source>
        <dbReference type="Proteomes" id="UP000249115"/>
    </source>
</evidence>
<dbReference type="EMBL" id="QKZU01000014">
    <property type="protein sequence ID" value="PZX52799.1"/>
    <property type="molecule type" value="Genomic_DNA"/>
</dbReference>
<accession>A0A2W7REZ3</accession>
<organism evidence="1 2">
    <name type="scientific">Algoriphagus ratkowskyi</name>
    <dbReference type="NCBI Taxonomy" id="57028"/>
    <lineage>
        <taxon>Bacteria</taxon>
        <taxon>Pseudomonadati</taxon>
        <taxon>Bacteroidota</taxon>
        <taxon>Cytophagia</taxon>
        <taxon>Cytophagales</taxon>
        <taxon>Cyclobacteriaceae</taxon>
        <taxon>Algoriphagus</taxon>
    </lineage>
</organism>
<evidence type="ECO:0000313" key="1">
    <source>
        <dbReference type="EMBL" id="PZX52799.1"/>
    </source>
</evidence>
<gene>
    <name evidence="1" type="ORF">LV84_03409</name>
</gene>